<dbReference type="GO" id="GO:0008270">
    <property type="term" value="F:zinc ion binding"/>
    <property type="evidence" value="ECO:0007669"/>
    <property type="project" value="InterPro"/>
</dbReference>
<accession>A0A5M3MZN1</accession>
<feature type="non-terminal residue" evidence="3">
    <location>
        <position position="325"/>
    </location>
</feature>
<evidence type="ECO:0000313" key="4">
    <source>
        <dbReference type="Proteomes" id="UP000053558"/>
    </source>
</evidence>
<evidence type="ECO:0000259" key="2">
    <source>
        <dbReference type="Pfam" id="PF04082"/>
    </source>
</evidence>
<proteinExistence type="predicted"/>
<keyword evidence="1" id="KW-0539">Nucleus</keyword>
<name>A0A5M3MZN1_CONPW</name>
<dbReference type="PANTHER" id="PTHR46910:SF38">
    <property type="entry name" value="ZN(2)-C6 FUNGAL-TYPE DOMAIN-CONTAINING PROTEIN"/>
    <property type="match status" value="1"/>
</dbReference>
<evidence type="ECO:0000256" key="1">
    <source>
        <dbReference type="ARBA" id="ARBA00023242"/>
    </source>
</evidence>
<dbReference type="RefSeq" id="XP_007766248.1">
    <property type="nucleotide sequence ID" value="XM_007768058.1"/>
</dbReference>
<feature type="domain" description="Xylanolytic transcriptional activator regulatory" evidence="2">
    <location>
        <begin position="31"/>
        <end position="177"/>
    </location>
</feature>
<dbReference type="OrthoDB" id="4456959at2759"/>
<dbReference type="KEGG" id="cput:CONPUDRAFT_163669"/>
<dbReference type="AlphaFoldDB" id="A0A5M3MZN1"/>
<dbReference type="GO" id="GO:0003700">
    <property type="term" value="F:DNA-binding transcription factor activity"/>
    <property type="evidence" value="ECO:0007669"/>
    <property type="project" value="InterPro"/>
</dbReference>
<dbReference type="OMA" id="SHACWAM"/>
<reference evidence="4" key="1">
    <citation type="journal article" date="2012" name="Science">
        <title>The Paleozoic origin of enzymatic lignin decomposition reconstructed from 31 fungal genomes.</title>
        <authorList>
            <person name="Floudas D."/>
            <person name="Binder M."/>
            <person name="Riley R."/>
            <person name="Barry K."/>
            <person name="Blanchette R.A."/>
            <person name="Henrissat B."/>
            <person name="Martinez A.T."/>
            <person name="Otillar R."/>
            <person name="Spatafora J.W."/>
            <person name="Yadav J.S."/>
            <person name="Aerts A."/>
            <person name="Benoit I."/>
            <person name="Boyd A."/>
            <person name="Carlson A."/>
            <person name="Copeland A."/>
            <person name="Coutinho P.M."/>
            <person name="de Vries R.P."/>
            <person name="Ferreira P."/>
            <person name="Findley K."/>
            <person name="Foster B."/>
            <person name="Gaskell J."/>
            <person name="Glotzer D."/>
            <person name="Gorecki P."/>
            <person name="Heitman J."/>
            <person name="Hesse C."/>
            <person name="Hori C."/>
            <person name="Igarashi K."/>
            <person name="Jurgens J.A."/>
            <person name="Kallen N."/>
            <person name="Kersten P."/>
            <person name="Kohler A."/>
            <person name="Kuees U."/>
            <person name="Kumar T.K.A."/>
            <person name="Kuo A."/>
            <person name="LaButti K."/>
            <person name="Larrondo L.F."/>
            <person name="Lindquist E."/>
            <person name="Ling A."/>
            <person name="Lombard V."/>
            <person name="Lucas S."/>
            <person name="Lundell T."/>
            <person name="Martin R."/>
            <person name="McLaughlin D.J."/>
            <person name="Morgenstern I."/>
            <person name="Morin E."/>
            <person name="Murat C."/>
            <person name="Nagy L.G."/>
            <person name="Nolan M."/>
            <person name="Ohm R.A."/>
            <person name="Patyshakuliyeva A."/>
            <person name="Rokas A."/>
            <person name="Ruiz-Duenas F.J."/>
            <person name="Sabat G."/>
            <person name="Salamov A."/>
            <person name="Samejima M."/>
            <person name="Schmutz J."/>
            <person name="Slot J.C."/>
            <person name="St John F."/>
            <person name="Stenlid J."/>
            <person name="Sun H."/>
            <person name="Sun S."/>
            <person name="Syed K."/>
            <person name="Tsang A."/>
            <person name="Wiebenga A."/>
            <person name="Young D."/>
            <person name="Pisabarro A."/>
            <person name="Eastwood D.C."/>
            <person name="Martin F."/>
            <person name="Cullen D."/>
            <person name="Grigoriev I.V."/>
            <person name="Hibbett D.S."/>
        </authorList>
    </citation>
    <scope>NUCLEOTIDE SEQUENCE [LARGE SCALE GENOMIC DNA]</scope>
    <source>
        <strain evidence="4">RWD-64-598 SS2</strain>
    </source>
</reference>
<gene>
    <name evidence="3" type="ORF">CONPUDRAFT_163669</name>
</gene>
<dbReference type="GO" id="GO:0006351">
    <property type="term" value="P:DNA-templated transcription"/>
    <property type="evidence" value="ECO:0007669"/>
    <property type="project" value="InterPro"/>
</dbReference>
<dbReference type="Proteomes" id="UP000053558">
    <property type="component" value="Unassembled WGS sequence"/>
</dbReference>
<organism evidence="3 4">
    <name type="scientific">Coniophora puteana (strain RWD-64-598)</name>
    <name type="common">Brown rot fungus</name>
    <dbReference type="NCBI Taxonomy" id="741705"/>
    <lineage>
        <taxon>Eukaryota</taxon>
        <taxon>Fungi</taxon>
        <taxon>Dikarya</taxon>
        <taxon>Basidiomycota</taxon>
        <taxon>Agaricomycotina</taxon>
        <taxon>Agaricomycetes</taxon>
        <taxon>Agaricomycetidae</taxon>
        <taxon>Boletales</taxon>
        <taxon>Coniophorineae</taxon>
        <taxon>Coniophoraceae</taxon>
        <taxon>Coniophora</taxon>
    </lineage>
</organism>
<sequence length="325" mass="36714">MSQSSSIRTSGRLKARTPYIFPEPDRSHKLIDLYFTNINLITPVLHRPTFERKYNDGLHLRDSAFGAVVLLVCAVASPGCDDPRVLLPGIDTEHSAGWQYFEQVQIVKKALLAPPCPEDVQVYCLSTIYVQGTSTPQACWTIVGIGIRLAQDVGAHRRKVYNRKPTVEDELWKRALWIWSLSTEHLAPAQADLVQYKTLSKLCTEHGSVHDAHVFVHIFDLDLPVICDDEYWEHQDPEQAFKQPPGKPSYVAYFVTAVKLNQILALALRTIYSINRSKVMFGLTGHKWGQHAVAELDSALNKWIDSVPDHCQWSPFPASIIYIAL</sequence>
<dbReference type="EMBL" id="JH711575">
    <property type="protein sequence ID" value="EIW84588.1"/>
    <property type="molecule type" value="Genomic_DNA"/>
</dbReference>
<dbReference type="PANTHER" id="PTHR46910">
    <property type="entry name" value="TRANSCRIPTION FACTOR PDR1"/>
    <property type="match status" value="1"/>
</dbReference>
<protein>
    <recommendedName>
        <fullName evidence="2">Xylanolytic transcriptional activator regulatory domain-containing protein</fullName>
    </recommendedName>
</protein>
<dbReference type="GO" id="GO:0003677">
    <property type="term" value="F:DNA binding"/>
    <property type="evidence" value="ECO:0007669"/>
    <property type="project" value="InterPro"/>
</dbReference>
<dbReference type="Pfam" id="PF04082">
    <property type="entry name" value="Fungal_trans"/>
    <property type="match status" value="1"/>
</dbReference>
<dbReference type="CDD" id="cd12148">
    <property type="entry name" value="fungal_TF_MHR"/>
    <property type="match status" value="1"/>
</dbReference>
<dbReference type="GeneID" id="19204960"/>
<dbReference type="InterPro" id="IPR007219">
    <property type="entry name" value="XnlR_reg_dom"/>
</dbReference>
<keyword evidence="4" id="KW-1185">Reference proteome</keyword>
<evidence type="ECO:0000313" key="3">
    <source>
        <dbReference type="EMBL" id="EIW84588.1"/>
    </source>
</evidence>
<comment type="caution">
    <text evidence="3">The sequence shown here is derived from an EMBL/GenBank/DDBJ whole genome shotgun (WGS) entry which is preliminary data.</text>
</comment>
<dbReference type="InterPro" id="IPR050987">
    <property type="entry name" value="AtrR-like"/>
</dbReference>